<dbReference type="EMBL" id="PGOL01000770">
    <property type="protein sequence ID" value="PKI65041.1"/>
    <property type="molecule type" value="Genomic_DNA"/>
</dbReference>
<comment type="caution">
    <text evidence="1">The sequence shown here is derived from an EMBL/GenBank/DDBJ whole genome shotgun (WGS) entry which is preliminary data.</text>
</comment>
<organism evidence="1 2">
    <name type="scientific">Punica granatum</name>
    <name type="common">Pomegranate</name>
    <dbReference type="NCBI Taxonomy" id="22663"/>
    <lineage>
        <taxon>Eukaryota</taxon>
        <taxon>Viridiplantae</taxon>
        <taxon>Streptophyta</taxon>
        <taxon>Embryophyta</taxon>
        <taxon>Tracheophyta</taxon>
        <taxon>Spermatophyta</taxon>
        <taxon>Magnoliopsida</taxon>
        <taxon>eudicotyledons</taxon>
        <taxon>Gunneridae</taxon>
        <taxon>Pentapetalae</taxon>
        <taxon>rosids</taxon>
        <taxon>malvids</taxon>
        <taxon>Myrtales</taxon>
        <taxon>Lythraceae</taxon>
        <taxon>Punica</taxon>
    </lineage>
</organism>
<evidence type="ECO:0000313" key="2">
    <source>
        <dbReference type="Proteomes" id="UP000233551"/>
    </source>
</evidence>
<proteinExistence type="predicted"/>
<keyword evidence="2" id="KW-1185">Reference proteome</keyword>
<sequence>MAQGSEKGSLALGRGKQAGLATRAVARCSAGYWPCWDGCALLKACFAAGMVVLCWRLAFPWGGSGLAAVAIACWECPSLATGTFACEAVVRCFAWGGCSFAGWGGCSFARDRRLAMRDSSSESAYVPSWTGDQSLP</sequence>
<dbReference type="AlphaFoldDB" id="A0A2I0K919"/>
<accession>A0A2I0K919</accession>
<reference evidence="1 2" key="1">
    <citation type="submission" date="2017-11" db="EMBL/GenBank/DDBJ databases">
        <title>De-novo sequencing of pomegranate (Punica granatum L.) genome.</title>
        <authorList>
            <person name="Akparov Z."/>
            <person name="Amiraslanov A."/>
            <person name="Hajiyeva S."/>
            <person name="Abbasov M."/>
            <person name="Kaur K."/>
            <person name="Hamwieh A."/>
            <person name="Solovyev V."/>
            <person name="Salamov A."/>
            <person name="Braich B."/>
            <person name="Kosarev P."/>
            <person name="Mahmoud A."/>
            <person name="Hajiyev E."/>
            <person name="Babayeva S."/>
            <person name="Izzatullayeva V."/>
            <person name="Mammadov A."/>
            <person name="Mammadov A."/>
            <person name="Sharifova S."/>
            <person name="Ojaghi J."/>
            <person name="Eynullazada K."/>
            <person name="Bayramov B."/>
            <person name="Abdulazimova A."/>
            <person name="Shahmuradov I."/>
        </authorList>
    </citation>
    <scope>NUCLEOTIDE SEQUENCE [LARGE SCALE GENOMIC DNA]</scope>
    <source>
        <strain evidence="2">cv. AG2017</strain>
        <tissue evidence="1">Leaf</tissue>
    </source>
</reference>
<dbReference type="Proteomes" id="UP000233551">
    <property type="component" value="Unassembled WGS sequence"/>
</dbReference>
<name>A0A2I0K919_PUNGR</name>
<evidence type="ECO:0000313" key="1">
    <source>
        <dbReference type="EMBL" id="PKI65041.1"/>
    </source>
</evidence>
<gene>
    <name evidence="1" type="ORF">CRG98_014510</name>
</gene>
<protein>
    <submittedName>
        <fullName evidence="1">Uncharacterized protein</fullName>
    </submittedName>
</protein>